<proteinExistence type="predicted"/>
<protein>
    <submittedName>
        <fullName evidence="1">Uncharacterized protein</fullName>
    </submittedName>
</protein>
<dbReference type="AlphaFoldDB" id="A0AAV4CBE9"/>
<reference evidence="1 2" key="1">
    <citation type="journal article" date="2021" name="Elife">
        <title>Chloroplast acquisition without the gene transfer in kleptoplastic sea slugs, Plakobranchus ocellatus.</title>
        <authorList>
            <person name="Maeda T."/>
            <person name="Takahashi S."/>
            <person name="Yoshida T."/>
            <person name="Shimamura S."/>
            <person name="Takaki Y."/>
            <person name="Nagai Y."/>
            <person name="Toyoda A."/>
            <person name="Suzuki Y."/>
            <person name="Arimoto A."/>
            <person name="Ishii H."/>
            <person name="Satoh N."/>
            <person name="Nishiyama T."/>
            <person name="Hasebe M."/>
            <person name="Maruyama T."/>
            <person name="Minagawa J."/>
            <person name="Obokata J."/>
            <person name="Shigenobu S."/>
        </authorList>
    </citation>
    <scope>NUCLEOTIDE SEQUENCE [LARGE SCALE GENOMIC DNA]</scope>
</reference>
<keyword evidence="2" id="KW-1185">Reference proteome</keyword>
<organism evidence="1 2">
    <name type="scientific">Plakobranchus ocellatus</name>
    <dbReference type="NCBI Taxonomy" id="259542"/>
    <lineage>
        <taxon>Eukaryota</taxon>
        <taxon>Metazoa</taxon>
        <taxon>Spiralia</taxon>
        <taxon>Lophotrochozoa</taxon>
        <taxon>Mollusca</taxon>
        <taxon>Gastropoda</taxon>
        <taxon>Heterobranchia</taxon>
        <taxon>Euthyneura</taxon>
        <taxon>Panpulmonata</taxon>
        <taxon>Sacoglossa</taxon>
        <taxon>Placobranchoidea</taxon>
        <taxon>Plakobranchidae</taxon>
        <taxon>Plakobranchus</taxon>
    </lineage>
</organism>
<name>A0AAV4CBE9_9GAST</name>
<dbReference type="EMBL" id="BLXT01006644">
    <property type="protein sequence ID" value="GFO32636.1"/>
    <property type="molecule type" value="Genomic_DNA"/>
</dbReference>
<sequence length="89" mass="9748">MARRSTVCTPVSQVGLGLRKTVSTVRLDSFGRCECGELRPARVYTTSRATRRRVPLPAADVTPCLPPARTVNIKGRNRTRKSQACFASS</sequence>
<comment type="caution">
    <text evidence="1">The sequence shown here is derived from an EMBL/GenBank/DDBJ whole genome shotgun (WGS) entry which is preliminary data.</text>
</comment>
<dbReference type="Proteomes" id="UP000735302">
    <property type="component" value="Unassembled WGS sequence"/>
</dbReference>
<accession>A0AAV4CBE9</accession>
<gene>
    <name evidence="1" type="ORF">PoB_005914100</name>
</gene>
<evidence type="ECO:0000313" key="1">
    <source>
        <dbReference type="EMBL" id="GFO32636.1"/>
    </source>
</evidence>
<evidence type="ECO:0000313" key="2">
    <source>
        <dbReference type="Proteomes" id="UP000735302"/>
    </source>
</evidence>